<dbReference type="InterPro" id="IPR015865">
    <property type="entry name" value="Riboflavin_kinase_bac/euk"/>
</dbReference>
<evidence type="ECO:0000256" key="13">
    <source>
        <dbReference type="ARBA" id="ARBA00049494"/>
    </source>
</evidence>
<dbReference type="EC" id="2.7.7.2" evidence="14"/>
<dbReference type="UniPathway" id="UPA00277">
    <property type="reaction ID" value="UER00407"/>
</dbReference>
<dbReference type="Gene3D" id="3.40.50.620">
    <property type="entry name" value="HUPs"/>
    <property type="match status" value="1"/>
</dbReference>
<comment type="pathway">
    <text evidence="2 14">Cofactor biosynthesis; FMN biosynthesis; FMN from riboflavin (ATP route): step 1/1.</text>
</comment>
<dbReference type="GO" id="GO:0009398">
    <property type="term" value="P:FMN biosynthetic process"/>
    <property type="evidence" value="ECO:0007669"/>
    <property type="project" value="UniProtKB-UniRule"/>
</dbReference>
<keyword evidence="4 14" id="KW-0288">FMN</keyword>
<evidence type="ECO:0000259" key="15">
    <source>
        <dbReference type="SMART" id="SM00904"/>
    </source>
</evidence>
<dbReference type="CDD" id="cd02064">
    <property type="entry name" value="FAD_synthetase_N"/>
    <property type="match status" value="1"/>
</dbReference>
<dbReference type="NCBIfam" id="TIGR00125">
    <property type="entry name" value="cyt_tran_rel"/>
    <property type="match status" value="1"/>
</dbReference>
<dbReference type="Proteomes" id="UP000032740">
    <property type="component" value="Chromosome"/>
</dbReference>
<evidence type="ECO:0000313" key="16">
    <source>
        <dbReference type="EMBL" id="CCV64503.1"/>
    </source>
</evidence>
<dbReference type="AlphaFoldDB" id="U4KL73"/>
<protein>
    <recommendedName>
        <fullName evidence="14">Riboflavin biosynthesis protein</fullName>
    </recommendedName>
    <domain>
        <recommendedName>
            <fullName evidence="14">Riboflavin kinase</fullName>
            <ecNumber evidence="14">2.7.1.26</ecNumber>
        </recommendedName>
        <alternativeName>
            <fullName evidence="14">Flavokinase</fullName>
        </alternativeName>
    </domain>
    <domain>
        <recommendedName>
            <fullName evidence="14">FMN adenylyltransferase</fullName>
            <ecNumber evidence="14">2.7.7.2</ecNumber>
        </recommendedName>
        <alternativeName>
            <fullName evidence="14">FAD pyrophosphorylase</fullName>
        </alternativeName>
        <alternativeName>
            <fullName evidence="14">FAD synthase</fullName>
        </alternativeName>
    </domain>
</protein>
<evidence type="ECO:0000256" key="9">
    <source>
        <dbReference type="ARBA" id="ARBA00022827"/>
    </source>
</evidence>
<evidence type="ECO:0000256" key="3">
    <source>
        <dbReference type="ARBA" id="ARBA00022630"/>
    </source>
</evidence>
<gene>
    <name evidence="16" type="primary">ribF</name>
    <name evidence="16" type="ORF">BN85409260</name>
</gene>
<evidence type="ECO:0000313" key="17">
    <source>
        <dbReference type="Proteomes" id="UP000032740"/>
    </source>
</evidence>
<feature type="domain" description="Riboflavin kinase" evidence="15">
    <location>
        <begin position="173"/>
        <end position="297"/>
    </location>
</feature>
<dbReference type="GO" id="GO:0005524">
    <property type="term" value="F:ATP binding"/>
    <property type="evidence" value="ECO:0007669"/>
    <property type="project" value="UniProtKB-UniRule"/>
</dbReference>
<sequence>MKIINKLELNPAFSNPELTLAIGNFDGVHLGHQKMIQTVISFKDTQHALMTFDPHPIDFFKKTDEPRLTTSDDKKQIFSEYGIDYLFLLKFDSDFSSLTKEQFIELLKKYNVKRVVVGKDAKFGHKGAGTYLDLLNHFDVVLLEDYNVNLNKISTTYIKQLLDNGKLDEVKEALGHEYSIKGIIEHGDKVGRTIGFPTANVDYKNYYLPKIGVYYVKVVIDNKEYVGTASLGYNPTLNNVKKKRLEVFIHDFNENIYGKAIEVKFINYLRTELKFSSKEELIKQINDDILQTKIINKKKNI</sequence>
<evidence type="ECO:0000256" key="7">
    <source>
        <dbReference type="ARBA" id="ARBA00022741"/>
    </source>
</evidence>
<dbReference type="GO" id="GO:0008531">
    <property type="term" value="F:riboflavin kinase activity"/>
    <property type="evidence" value="ECO:0007669"/>
    <property type="project" value="UniProtKB-UniRule"/>
</dbReference>
<dbReference type="PANTHER" id="PTHR22749:SF6">
    <property type="entry name" value="RIBOFLAVIN KINASE"/>
    <property type="match status" value="1"/>
</dbReference>
<keyword evidence="5 14" id="KW-0808">Transferase</keyword>
<evidence type="ECO:0000256" key="2">
    <source>
        <dbReference type="ARBA" id="ARBA00005201"/>
    </source>
</evidence>
<dbReference type="InterPro" id="IPR004821">
    <property type="entry name" value="Cyt_trans-like"/>
</dbReference>
<keyword evidence="7 14" id="KW-0547">Nucleotide-binding</keyword>
<dbReference type="PANTHER" id="PTHR22749">
    <property type="entry name" value="RIBOFLAVIN KINASE/FMN ADENYLYLTRANSFERASE"/>
    <property type="match status" value="1"/>
</dbReference>
<proteinExistence type="inferred from homology"/>
<comment type="similarity">
    <text evidence="14">Belongs to the ribF family.</text>
</comment>
<evidence type="ECO:0000256" key="14">
    <source>
        <dbReference type="PIRNR" id="PIRNR004491"/>
    </source>
</evidence>
<dbReference type="EMBL" id="FO681347">
    <property type="protein sequence ID" value="CCV64503.1"/>
    <property type="molecule type" value="Genomic_DNA"/>
</dbReference>
<keyword evidence="6 14" id="KW-0548">Nucleotidyltransferase</keyword>
<dbReference type="InterPro" id="IPR023465">
    <property type="entry name" value="Riboflavin_kinase_dom_sf"/>
</dbReference>
<dbReference type="InterPro" id="IPR014729">
    <property type="entry name" value="Rossmann-like_a/b/a_fold"/>
</dbReference>
<reference evidence="16 17" key="1">
    <citation type="journal article" date="2013" name="J. Mol. Microbiol. Biotechnol.">
        <title>Analysis of the Complete Genomes of Acholeplasma brassicae , A. palmae and A. laidlawii and Their Comparison to the Obligate Parasites from ' Candidatus Phytoplasma'.</title>
        <authorList>
            <person name="Kube M."/>
            <person name="Siewert C."/>
            <person name="Migdoll A.M."/>
            <person name="Duduk B."/>
            <person name="Holz S."/>
            <person name="Rabus R."/>
            <person name="Seemuller E."/>
            <person name="Mitrovic J."/>
            <person name="Muller I."/>
            <person name="Buttner C."/>
            <person name="Reinhardt R."/>
        </authorList>
    </citation>
    <scope>NUCLEOTIDE SEQUENCE [LARGE SCALE GENOMIC DNA]</scope>
    <source>
        <strain evidence="16 17">J233</strain>
    </source>
</reference>
<keyword evidence="10 14" id="KW-0067">ATP-binding</keyword>
<keyword evidence="11" id="KW-0511">Multifunctional enzyme</keyword>
<dbReference type="HOGENOM" id="CLU_048437_0_2_14"/>
<dbReference type="GO" id="GO:0006747">
    <property type="term" value="P:FAD biosynthetic process"/>
    <property type="evidence" value="ECO:0007669"/>
    <property type="project" value="UniProtKB-UniRule"/>
</dbReference>
<evidence type="ECO:0000256" key="10">
    <source>
        <dbReference type="ARBA" id="ARBA00022840"/>
    </source>
</evidence>
<keyword evidence="3 14" id="KW-0285">Flavoprotein</keyword>
<evidence type="ECO:0000256" key="5">
    <source>
        <dbReference type="ARBA" id="ARBA00022679"/>
    </source>
</evidence>
<dbReference type="InterPro" id="IPR023468">
    <property type="entry name" value="Riboflavin_kinase"/>
</dbReference>
<dbReference type="EC" id="2.7.1.26" evidence="14"/>
<dbReference type="InterPro" id="IPR002606">
    <property type="entry name" value="Riboflavin_kinase_bac"/>
</dbReference>
<keyword evidence="17" id="KW-1185">Reference proteome</keyword>
<dbReference type="GO" id="GO:0003919">
    <property type="term" value="F:FMN adenylyltransferase activity"/>
    <property type="evidence" value="ECO:0007669"/>
    <property type="project" value="UniProtKB-UniRule"/>
</dbReference>
<comment type="pathway">
    <text evidence="1 14">Cofactor biosynthesis; FAD biosynthesis; FAD from FMN: step 1/1.</text>
</comment>
<dbReference type="Gene3D" id="2.40.30.30">
    <property type="entry name" value="Riboflavin kinase-like"/>
    <property type="match status" value="1"/>
</dbReference>
<dbReference type="UniPathway" id="UPA00276">
    <property type="reaction ID" value="UER00406"/>
</dbReference>
<dbReference type="InterPro" id="IPR015864">
    <property type="entry name" value="FAD_synthase"/>
</dbReference>
<dbReference type="SUPFAM" id="SSF82114">
    <property type="entry name" value="Riboflavin kinase-like"/>
    <property type="match status" value="1"/>
</dbReference>
<dbReference type="NCBIfam" id="NF004162">
    <property type="entry name" value="PRK05627.1-5"/>
    <property type="match status" value="1"/>
</dbReference>
<dbReference type="OrthoDB" id="9803667at2"/>
<dbReference type="KEGG" id="apal:BN85409260"/>
<organism evidence="16 17">
    <name type="scientific">Alteracholeplasma palmae (strain ATCC 49389 / J233)</name>
    <name type="common">Acholeplasma palmae</name>
    <dbReference type="NCBI Taxonomy" id="1318466"/>
    <lineage>
        <taxon>Bacteria</taxon>
        <taxon>Bacillati</taxon>
        <taxon>Mycoplasmatota</taxon>
        <taxon>Mollicutes</taxon>
        <taxon>Acholeplasmatales</taxon>
        <taxon>Acholeplasmataceae</taxon>
        <taxon>Acholeplasma</taxon>
    </lineage>
</organism>
<dbReference type="GO" id="GO:0009231">
    <property type="term" value="P:riboflavin biosynthetic process"/>
    <property type="evidence" value="ECO:0007669"/>
    <property type="project" value="InterPro"/>
</dbReference>
<evidence type="ECO:0000256" key="11">
    <source>
        <dbReference type="ARBA" id="ARBA00023268"/>
    </source>
</evidence>
<evidence type="ECO:0000256" key="8">
    <source>
        <dbReference type="ARBA" id="ARBA00022777"/>
    </source>
</evidence>
<dbReference type="SMART" id="SM00904">
    <property type="entry name" value="Flavokinase"/>
    <property type="match status" value="1"/>
</dbReference>
<dbReference type="RefSeq" id="WP_026660160.1">
    <property type="nucleotide sequence ID" value="NC_022538.1"/>
</dbReference>
<keyword evidence="8 14" id="KW-0418">Kinase</keyword>
<comment type="catalytic activity">
    <reaction evidence="13 14">
        <text>FMN + ATP + H(+) = FAD + diphosphate</text>
        <dbReference type="Rhea" id="RHEA:17237"/>
        <dbReference type="ChEBI" id="CHEBI:15378"/>
        <dbReference type="ChEBI" id="CHEBI:30616"/>
        <dbReference type="ChEBI" id="CHEBI:33019"/>
        <dbReference type="ChEBI" id="CHEBI:57692"/>
        <dbReference type="ChEBI" id="CHEBI:58210"/>
        <dbReference type="EC" id="2.7.7.2"/>
    </reaction>
</comment>
<evidence type="ECO:0000256" key="1">
    <source>
        <dbReference type="ARBA" id="ARBA00004726"/>
    </source>
</evidence>
<accession>U4KL73</accession>
<dbReference type="STRING" id="1318466.BN85409260"/>
<dbReference type="SUPFAM" id="SSF52374">
    <property type="entry name" value="Nucleotidylyl transferase"/>
    <property type="match status" value="1"/>
</dbReference>
<dbReference type="Pfam" id="PF06574">
    <property type="entry name" value="FAD_syn"/>
    <property type="match status" value="1"/>
</dbReference>
<dbReference type="NCBIfam" id="TIGR00083">
    <property type="entry name" value="ribF"/>
    <property type="match status" value="1"/>
</dbReference>
<evidence type="ECO:0000256" key="12">
    <source>
        <dbReference type="ARBA" id="ARBA00047880"/>
    </source>
</evidence>
<comment type="catalytic activity">
    <reaction evidence="12 14">
        <text>riboflavin + ATP = FMN + ADP + H(+)</text>
        <dbReference type="Rhea" id="RHEA:14357"/>
        <dbReference type="ChEBI" id="CHEBI:15378"/>
        <dbReference type="ChEBI" id="CHEBI:30616"/>
        <dbReference type="ChEBI" id="CHEBI:57986"/>
        <dbReference type="ChEBI" id="CHEBI:58210"/>
        <dbReference type="ChEBI" id="CHEBI:456216"/>
        <dbReference type="EC" id="2.7.1.26"/>
    </reaction>
</comment>
<name>U4KL73_ALTPJ</name>
<evidence type="ECO:0000256" key="6">
    <source>
        <dbReference type="ARBA" id="ARBA00022695"/>
    </source>
</evidence>
<evidence type="ECO:0000256" key="4">
    <source>
        <dbReference type="ARBA" id="ARBA00022643"/>
    </source>
</evidence>
<dbReference type="Pfam" id="PF01687">
    <property type="entry name" value="Flavokinase"/>
    <property type="match status" value="1"/>
</dbReference>
<keyword evidence="9 14" id="KW-0274">FAD</keyword>
<dbReference type="PIRSF" id="PIRSF004491">
    <property type="entry name" value="FAD_Synth"/>
    <property type="match status" value="1"/>
</dbReference>